<accession>A0A1H6J161</accession>
<name>A0A1H6J161_MYCRU</name>
<dbReference type="OrthoDB" id="1853063at2"/>
<protein>
    <submittedName>
        <fullName evidence="1">Uncharacterized protein</fullName>
    </submittedName>
</protein>
<keyword evidence="2" id="KW-1185">Reference proteome</keyword>
<proteinExistence type="predicted"/>
<reference evidence="2" key="1">
    <citation type="submission" date="2016-10" db="EMBL/GenBank/DDBJ databases">
        <authorList>
            <person name="Varghese N."/>
            <person name="Submissions S."/>
        </authorList>
    </citation>
    <scope>NUCLEOTIDE SEQUENCE [LARGE SCALE GENOMIC DNA]</scope>
    <source>
        <strain evidence="2">DSM 45405</strain>
    </source>
</reference>
<gene>
    <name evidence="1" type="ORF">SAMN04489835_1221</name>
</gene>
<dbReference type="RefSeq" id="WP_157897606.1">
    <property type="nucleotide sequence ID" value="NZ_LT629971.1"/>
</dbReference>
<dbReference type="EMBL" id="LT629971">
    <property type="protein sequence ID" value="SEH54304.1"/>
    <property type="molecule type" value="Genomic_DNA"/>
</dbReference>
<dbReference type="Proteomes" id="UP000182915">
    <property type="component" value="Chromosome I"/>
</dbReference>
<evidence type="ECO:0000313" key="2">
    <source>
        <dbReference type="Proteomes" id="UP000182915"/>
    </source>
</evidence>
<evidence type="ECO:0000313" key="1">
    <source>
        <dbReference type="EMBL" id="SEH54304.1"/>
    </source>
</evidence>
<sequence length="337" mass="37174">MGRERRELRAAKLRKKADAKRIRRVRRDERKTELNMTVVNAVIGQRNSEVSLNDVISVAVQQTHAALLYADKVTLVSPSVALMQSADDVGNRVGVDLLLELAKVAPKYFPDAAKELLAFKRTIDNLPPRAQWSAREQREYELVVVEASKQFSPISDKLRKQAHALNAQTGFDQLQLAVDAGILSIERMAGVDVSAISDGDDTMVLGYLDRIQKLFDTRNEYPLFDANASSIVSGGLEMGIFTRTPVAKRLGQHALMADGLFDRLPLFPYASTSEILDIRTELSPALGAFRAGVSRLTENIDVAAEDPNFGEEIEQAWNTDVAPALDEIEATIKSLAL</sequence>
<organism evidence="1 2">
    <name type="scientific">Mycolicibacterium rutilum</name>
    <name type="common">Mycobacterium rutilum</name>
    <dbReference type="NCBI Taxonomy" id="370526"/>
    <lineage>
        <taxon>Bacteria</taxon>
        <taxon>Bacillati</taxon>
        <taxon>Actinomycetota</taxon>
        <taxon>Actinomycetes</taxon>
        <taxon>Mycobacteriales</taxon>
        <taxon>Mycobacteriaceae</taxon>
        <taxon>Mycolicibacterium</taxon>
    </lineage>
</organism>
<dbReference type="AlphaFoldDB" id="A0A1H6J161"/>